<dbReference type="AlphaFoldDB" id="B9RNT8"/>
<dbReference type="InParanoid" id="B9RNT8"/>
<evidence type="ECO:0000313" key="1">
    <source>
        <dbReference type="EMBL" id="EEF46856.1"/>
    </source>
</evidence>
<dbReference type="Proteomes" id="UP000008311">
    <property type="component" value="Unassembled WGS sequence"/>
</dbReference>
<evidence type="ECO:0000313" key="2">
    <source>
        <dbReference type="Proteomes" id="UP000008311"/>
    </source>
</evidence>
<gene>
    <name evidence="1" type="ORF">RCOM_0920710</name>
</gene>
<name>B9RNT8_RICCO</name>
<organism evidence="1 2">
    <name type="scientific">Ricinus communis</name>
    <name type="common">Castor bean</name>
    <dbReference type="NCBI Taxonomy" id="3988"/>
    <lineage>
        <taxon>Eukaryota</taxon>
        <taxon>Viridiplantae</taxon>
        <taxon>Streptophyta</taxon>
        <taxon>Embryophyta</taxon>
        <taxon>Tracheophyta</taxon>
        <taxon>Spermatophyta</taxon>
        <taxon>Magnoliopsida</taxon>
        <taxon>eudicotyledons</taxon>
        <taxon>Gunneridae</taxon>
        <taxon>Pentapetalae</taxon>
        <taxon>rosids</taxon>
        <taxon>fabids</taxon>
        <taxon>Malpighiales</taxon>
        <taxon>Euphorbiaceae</taxon>
        <taxon>Acalyphoideae</taxon>
        <taxon>Acalypheae</taxon>
        <taxon>Ricinus</taxon>
    </lineage>
</organism>
<proteinExistence type="predicted"/>
<accession>B9RNT8</accession>
<reference evidence="2" key="1">
    <citation type="journal article" date="2010" name="Nat. Biotechnol.">
        <title>Draft genome sequence of the oilseed species Ricinus communis.</title>
        <authorList>
            <person name="Chan A.P."/>
            <person name="Crabtree J."/>
            <person name="Zhao Q."/>
            <person name="Lorenzi H."/>
            <person name="Orvis J."/>
            <person name="Puiu D."/>
            <person name="Melake-Berhan A."/>
            <person name="Jones K.M."/>
            <person name="Redman J."/>
            <person name="Chen G."/>
            <person name="Cahoon E.B."/>
            <person name="Gedil M."/>
            <person name="Stanke M."/>
            <person name="Haas B.J."/>
            <person name="Wortman J.R."/>
            <person name="Fraser-Liggett C.M."/>
            <person name="Ravel J."/>
            <person name="Rabinowicz P.D."/>
        </authorList>
    </citation>
    <scope>NUCLEOTIDE SEQUENCE [LARGE SCALE GENOMIC DNA]</scope>
    <source>
        <strain evidence="2">cv. Hale</strain>
    </source>
</reference>
<protein>
    <submittedName>
        <fullName evidence="1">Uncharacterized protein</fullName>
    </submittedName>
</protein>
<sequence>MAAQFLEYSTANVPVKLLSERSMIFKCGKRKLRFRILSQEGKKSLICSKIETLAWYNWLMILRKGGGIGNDPVQLVRGEIQDMQISPRKENEGLLSSQV</sequence>
<keyword evidence="2" id="KW-1185">Reference proteome</keyword>
<dbReference type="EMBL" id="EQ973791">
    <property type="protein sequence ID" value="EEF46856.1"/>
    <property type="molecule type" value="Genomic_DNA"/>
</dbReference>